<reference evidence="2 3" key="1">
    <citation type="submission" date="2019-09" db="EMBL/GenBank/DDBJ databases">
        <authorList>
            <person name="Liu P."/>
        </authorList>
    </citation>
    <scope>NUCLEOTIDE SEQUENCE [LARGE SCALE GENOMIC DNA]</scope>
    <source>
        <strain evidence="2 3">TRM68085</strain>
    </source>
</reference>
<organism evidence="2 3">
    <name type="scientific">Streptomyces arboris</name>
    <dbReference type="NCBI Taxonomy" id="2600619"/>
    <lineage>
        <taxon>Bacteria</taxon>
        <taxon>Bacillati</taxon>
        <taxon>Actinomycetota</taxon>
        <taxon>Actinomycetes</taxon>
        <taxon>Kitasatosporales</taxon>
        <taxon>Streptomycetaceae</taxon>
        <taxon>Streptomyces</taxon>
    </lineage>
</organism>
<comment type="caution">
    <text evidence="2">The sequence shown here is derived from an EMBL/GenBank/DDBJ whole genome shotgun (WGS) entry which is preliminary data.</text>
</comment>
<keyword evidence="1" id="KW-0732">Signal</keyword>
<keyword evidence="3" id="KW-1185">Reference proteome</keyword>
<protein>
    <recommendedName>
        <fullName evidence="4">Secreted protein</fullName>
    </recommendedName>
</protein>
<proteinExistence type="predicted"/>
<sequence length="69" mass="6661">MKKIISAVALAAAGLGLATPAAHAAPSPDAGTTTSAQDAVAGLTAVIPDPPKSQVTTATDAFFGMVTPK</sequence>
<evidence type="ECO:0008006" key="4">
    <source>
        <dbReference type="Google" id="ProtNLM"/>
    </source>
</evidence>
<gene>
    <name evidence="2" type="ORF">F5983_36615</name>
</gene>
<dbReference type="RefSeq" id="WP_151514065.1">
    <property type="nucleotide sequence ID" value="NZ_VYUA01000079.1"/>
</dbReference>
<evidence type="ECO:0000313" key="3">
    <source>
        <dbReference type="Proteomes" id="UP000326907"/>
    </source>
</evidence>
<feature type="signal peptide" evidence="1">
    <location>
        <begin position="1"/>
        <end position="24"/>
    </location>
</feature>
<evidence type="ECO:0000313" key="2">
    <source>
        <dbReference type="EMBL" id="KAB2587683.1"/>
    </source>
</evidence>
<feature type="chain" id="PRO_5025045051" description="Secreted protein" evidence="1">
    <location>
        <begin position="25"/>
        <end position="69"/>
    </location>
</feature>
<name>A0A5N5ECP4_9ACTN</name>
<dbReference type="EMBL" id="VYUA01000079">
    <property type="protein sequence ID" value="KAB2587683.1"/>
    <property type="molecule type" value="Genomic_DNA"/>
</dbReference>
<accession>A0A5N5ECP4</accession>
<dbReference type="Proteomes" id="UP000326907">
    <property type="component" value="Unassembled WGS sequence"/>
</dbReference>
<evidence type="ECO:0000256" key="1">
    <source>
        <dbReference type="SAM" id="SignalP"/>
    </source>
</evidence>
<dbReference type="AlphaFoldDB" id="A0A5N5ECP4"/>